<sequence length="751" mass="88095">MVKVFNKKVNALDYDIMYQESLQYFERAAHQIVNLKVQNDTEKARLGFYYLVFDLLFGETQVQDINKFIIDDHFVELVDKAPNNKNKDLGIDAVYIDRDEKQIYLLNFKFREKFVTANKKPKHSEIRSAESFLNIVTSLEEYNNFIKREDKKDYQKTLDKIDEIRELMIEDSSYNIILYMVTNDKSKVDENDPGARPFLKRYENFLQLRDFNLLNIMDHLSLQSPENEARLRIKNRMILEHNVSYTTTKSYVIELNLVNLIRIASSDDTLRKETKIEELEDLDWLNSLTLDFNLLFENVREYLGNNKINKKIIKTLSEEPSNFFLYNNGVTIVAEEISSKPNIIDESTELILKNYQIVNGGQTLRSIFKYKTENKVEDIISNLVSASVIVRLLVTSKNEELTNKISEYTNSQNPIKEIDLRSVDKIQLAIEQRLDQEGIRYDRKRGSGKEFSKKYDYIISMEKLGQVLFAYEGRPESAANSKAVIFSNYYDTIFNEDPKLFEKIIEQIRLYSEIGKQYQMTEYNYYEQKAYYVLFMKRCLQTKSVGEIIEILEDILINYTPEKETTEARKFLQPSFKENVIEKIKSLGGKVQGVFTVQKKRKDKQIEENLNTNNKEQFWNGFTKYLNELEEFNYKLPTKKIASYYTISRVGQDDIKCEFSVGAKTIGFIYGKKRDKDFYDFLVSNKSSLSEKIGSELIVRDWNETNISNVQGLRISIKNFGLNYPNNNVEAYKILSSKFTSLDKAVQELLK</sequence>
<evidence type="ECO:0000313" key="2">
    <source>
        <dbReference type="EMBL" id="RXX20785.1"/>
    </source>
</evidence>
<proteinExistence type="predicted"/>
<dbReference type="Proteomes" id="UP000289921">
    <property type="component" value="Unassembled WGS sequence"/>
</dbReference>
<name>A0A4Q2FLT3_STROR</name>
<protein>
    <submittedName>
        <fullName evidence="2">DUF4268 domain-containing protein</fullName>
    </submittedName>
</protein>
<evidence type="ECO:0000259" key="1">
    <source>
        <dbReference type="Pfam" id="PF10592"/>
    </source>
</evidence>
<dbReference type="AlphaFoldDB" id="A0A4Q2FLT3"/>
<dbReference type="EMBL" id="QEWK01000005">
    <property type="protein sequence ID" value="RXX20785.1"/>
    <property type="molecule type" value="Genomic_DNA"/>
</dbReference>
<dbReference type="OMA" id="WNETNIS"/>
<accession>A0A4Q2FLT3</accession>
<reference evidence="2 3" key="1">
    <citation type="submission" date="2018-05" db="EMBL/GenBank/DDBJ databases">
        <title>Streptococcus from otitis media.</title>
        <authorList>
            <person name="Wayes A.M."/>
            <person name="Jakubovics N.S."/>
        </authorList>
    </citation>
    <scope>NUCLEOTIDE SEQUENCE [LARGE SCALE GENOMIC DNA]</scope>
    <source>
        <strain evidence="2 3">NU39</strain>
    </source>
</reference>
<gene>
    <name evidence="2" type="ORF">DF217_08645</name>
</gene>
<dbReference type="Pfam" id="PF10592">
    <property type="entry name" value="AIPR"/>
    <property type="match status" value="1"/>
</dbReference>
<feature type="domain" description="Abortive phage infection protein C-terminal" evidence="1">
    <location>
        <begin position="295"/>
        <end position="544"/>
    </location>
</feature>
<evidence type="ECO:0000313" key="3">
    <source>
        <dbReference type="Proteomes" id="UP000289921"/>
    </source>
</evidence>
<dbReference type="InterPro" id="IPR018891">
    <property type="entry name" value="AIPR_C"/>
</dbReference>
<dbReference type="RefSeq" id="WP_000241436.1">
    <property type="nucleotide sequence ID" value="NZ_QEWK01000005.1"/>
</dbReference>
<comment type="caution">
    <text evidence="2">The sequence shown here is derived from an EMBL/GenBank/DDBJ whole genome shotgun (WGS) entry which is preliminary data.</text>
</comment>
<organism evidence="2 3">
    <name type="scientific">Streptococcus oralis</name>
    <dbReference type="NCBI Taxonomy" id="1303"/>
    <lineage>
        <taxon>Bacteria</taxon>
        <taxon>Bacillati</taxon>
        <taxon>Bacillota</taxon>
        <taxon>Bacilli</taxon>
        <taxon>Lactobacillales</taxon>
        <taxon>Streptococcaceae</taxon>
        <taxon>Streptococcus</taxon>
    </lineage>
</organism>